<proteinExistence type="predicted"/>
<dbReference type="OrthoDB" id="4540541at2"/>
<dbReference type="Pfam" id="PF07099">
    <property type="entry name" value="DUF1361"/>
    <property type="match status" value="1"/>
</dbReference>
<dbReference type="AlphaFoldDB" id="A0A2W1LAI4"/>
<keyword evidence="1" id="KW-0472">Membrane</keyword>
<reference evidence="2 3" key="1">
    <citation type="submission" date="2018-06" db="EMBL/GenBank/DDBJ databases">
        <title>Paenibacillus imtechensis sp. nov.</title>
        <authorList>
            <person name="Pinnaka A.K."/>
            <person name="Singh H."/>
            <person name="Kaur M."/>
        </authorList>
    </citation>
    <scope>NUCLEOTIDE SEQUENCE [LARGE SCALE GENOMIC DNA]</scope>
    <source>
        <strain evidence="2 3">SMB1</strain>
    </source>
</reference>
<organism evidence="2 3">
    <name type="scientific">Paenibacillus sambharensis</name>
    <dbReference type="NCBI Taxonomy" id="1803190"/>
    <lineage>
        <taxon>Bacteria</taxon>
        <taxon>Bacillati</taxon>
        <taxon>Bacillota</taxon>
        <taxon>Bacilli</taxon>
        <taxon>Bacillales</taxon>
        <taxon>Paenibacillaceae</taxon>
        <taxon>Paenibacillus</taxon>
    </lineage>
</organism>
<dbReference type="RefSeq" id="WP_111145116.1">
    <property type="nucleotide sequence ID" value="NZ_QKRB01000028.1"/>
</dbReference>
<protein>
    <submittedName>
        <fullName evidence="2">DUF1361 domain-containing protein</fullName>
    </submittedName>
</protein>
<keyword evidence="1" id="KW-0812">Transmembrane</keyword>
<dbReference type="InterPro" id="IPR009793">
    <property type="entry name" value="DUF1361"/>
</dbReference>
<evidence type="ECO:0000256" key="1">
    <source>
        <dbReference type="SAM" id="Phobius"/>
    </source>
</evidence>
<feature type="transmembrane region" description="Helical" evidence="1">
    <location>
        <begin position="42"/>
        <end position="64"/>
    </location>
</feature>
<name>A0A2W1LAI4_9BACL</name>
<dbReference type="EMBL" id="QKRB01000028">
    <property type="protein sequence ID" value="PZD97258.1"/>
    <property type="molecule type" value="Genomic_DNA"/>
</dbReference>
<gene>
    <name evidence="2" type="ORF">DNH61_02545</name>
</gene>
<sequence>MQKFLKLDYPNKFKGLIFLVIATVICLMNVHGIQQSGERPYLFLYWDIFLGWVPVLLAIVLDAVYLVSIKLVRIILVCIVSIIWLLFFPNSPYLVTELLHIFIHYSYDPTQRFWVDMEFWQHLFTLFLVALVGLLLTWYSLNSIQMLIRKSYGIIVGWFAAMAILVLSSFGVYIGRFVRWNSWDVLTRPGQILQETYMMLTDSTQFNHIFVFCKFMFMIMVISYLPMYWIANKGQSKT</sequence>
<dbReference type="Proteomes" id="UP000249522">
    <property type="component" value="Unassembled WGS sequence"/>
</dbReference>
<comment type="caution">
    <text evidence="2">The sequence shown here is derived from an EMBL/GenBank/DDBJ whole genome shotgun (WGS) entry which is preliminary data.</text>
</comment>
<feature type="transmembrane region" description="Helical" evidence="1">
    <location>
        <begin position="119"/>
        <end position="141"/>
    </location>
</feature>
<keyword evidence="1" id="KW-1133">Transmembrane helix</keyword>
<accession>A0A2W1LAI4</accession>
<feature type="transmembrane region" description="Helical" evidence="1">
    <location>
        <begin position="153"/>
        <end position="174"/>
    </location>
</feature>
<feature type="transmembrane region" description="Helical" evidence="1">
    <location>
        <begin position="209"/>
        <end position="231"/>
    </location>
</feature>
<evidence type="ECO:0000313" key="3">
    <source>
        <dbReference type="Proteomes" id="UP000249522"/>
    </source>
</evidence>
<feature type="transmembrane region" description="Helical" evidence="1">
    <location>
        <begin position="71"/>
        <end position="88"/>
    </location>
</feature>
<keyword evidence="3" id="KW-1185">Reference proteome</keyword>
<evidence type="ECO:0000313" key="2">
    <source>
        <dbReference type="EMBL" id="PZD97258.1"/>
    </source>
</evidence>